<evidence type="ECO:0000256" key="7">
    <source>
        <dbReference type="SAM" id="Phobius"/>
    </source>
</evidence>
<dbReference type="GO" id="GO:0008270">
    <property type="term" value="F:zinc ion binding"/>
    <property type="evidence" value="ECO:0000318"/>
    <property type="project" value="GO_Central"/>
</dbReference>
<dbReference type="EMBL" id="CM008968">
    <property type="protein sequence ID" value="PNW80632.1"/>
    <property type="molecule type" value="Genomic_DNA"/>
</dbReference>
<accession>A0A2K3DJC6</accession>
<dbReference type="PROSITE" id="PS51837">
    <property type="entry name" value="LITAF"/>
    <property type="match status" value="1"/>
</dbReference>
<organism evidence="9 10">
    <name type="scientific">Chlamydomonas reinhardtii</name>
    <name type="common">Chlamydomonas smithii</name>
    <dbReference type="NCBI Taxonomy" id="3055"/>
    <lineage>
        <taxon>Eukaryota</taxon>
        <taxon>Viridiplantae</taxon>
        <taxon>Chlorophyta</taxon>
        <taxon>core chlorophytes</taxon>
        <taxon>Chlorophyceae</taxon>
        <taxon>CS clade</taxon>
        <taxon>Chlamydomonadales</taxon>
        <taxon>Chlamydomonadaceae</taxon>
        <taxon>Chlamydomonas</taxon>
    </lineage>
</organism>
<dbReference type="Proteomes" id="UP000006906">
    <property type="component" value="Chromosome 7"/>
</dbReference>
<dbReference type="KEGG" id="cre:CHLRE_07g325711v5"/>
<evidence type="ECO:0000256" key="6">
    <source>
        <dbReference type="SAM" id="MobiDB-lite"/>
    </source>
</evidence>
<dbReference type="SMART" id="SM00714">
    <property type="entry name" value="LITAF"/>
    <property type="match status" value="1"/>
</dbReference>
<proteinExistence type="inferred from homology"/>
<comment type="subcellular location">
    <subcellularLocation>
        <location evidence="1">Membrane</location>
        <topology evidence="1">Peripheral membrane protein</topology>
    </subcellularLocation>
</comment>
<dbReference type="OrthoDB" id="4713066at2759"/>
<evidence type="ECO:0000313" key="10">
    <source>
        <dbReference type="Proteomes" id="UP000006906"/>
    </source>
</evidence>
<dbReference type="GO" id="GO:0016020">
    <property type="term" value="C:membrane"/>
    <property type="evidence" value="ECO:0007669"/>
    <property type="project" value="UniProtKB-SubCell"/>
</dbReference>
<keyword evidence="7" id="KW-0812">Transmembrane</keyword>
<dbReference type="InParanoid" id="A0A2K3DJC6"/>
<evidence type="ECO:0000313" key="9">
    <source>
        <dbReference type="EMBL" id="PNW80632.1"/>
    </source>
</evidence>
<evidence type="ECO:0000256" key="3">
    <source>
        <dbReference type="ARBA" id="ARBA00022723"/>
    </source>
</evidence>
<keyword evidence="5 7" id="KW-0472">Membrane</keyword>
<keyword evidence="3" id="KW-0479">Metal-binding</keyword>
<dbReference type="GeneID" id="5728435"/>
<evidence type="ECO:0000259" key="8">
    <source>
        <dbReference type="PROSITE" id="PS51837"/>
    </source>
</evidence>
<dbReference type="InterPro" id="IPR006629">
    <property type="entry name" value="LITAF"/>
</dbReference>
<dbReference type="RefSeq" id="XP_042922610.1">
    <property type="nucleotide sequence ID" value="XM_043064043.1"/>
</dbReference>
<dbReference type="PANTHER" id="PTHR23292">
    <property type="entry name" value="LIPOPOLYSACCHARIDE-INDUCED TUMOR NECROSIS FACTOR-ALPHA FACTOR"/>
    <property type="match status" value="1"/>
</dbReference>
<evidence type="ECO:0000256" key="1">
    <source>
        <dbReference type="ARBA" id="ARBA00004170"/>
    </source>
</evidence>
<dbReference type="InterPro" id="IPR037519">
    <property type="entry name" value="LITAF_fam"/>
</dbReference>
<comment type="similarity">
    <text evidence="2">Belongs to the CDIP1/LITAF family.</text>
</comment>
<keyword evidence="4" id="KW-0862">Zinc</keyword>
<dbReference type="Gramene" id="PNW80632">
    <property type="protein sequence ID" value="PNW80632"/>
    <property type="gene ID" value="CHLRE_07g325711v5"/>
</dbReference>
<name>A0A2K3DJC6_CHLRE</name>
<dbReference type="ExpressionAtlas" id="A0A2K3DJC6">
    <property type="expression patterns" value="baseline"/>
</dbReference>
<keyword evidence="10" id="KW-1185">Reference proteome</keyword>
<reference evidence="9 10" key="1">
    <citation type="journal article" date="2007" name="Science">
        <title>The Chlamydomonas genome reveals the evolution of key animal and plant functions.</title>
        <authorList>
            <person name="Merchant S.S."/>
            <person name="Prochnik S.E."/>
            <person name="Vallon O."/>
            <person name="Harris E.H."/>
            <person name="Karpowicz S.J."/>
            <person name="Witman G.B."/>
            <person name="Terry A."/>
            <person name="Salamov A."/>
            <person name="Fritz-Laylin L.K."/>
            <person name="Marechal-Drouard L."/>
            <person name="Marshall W.F."/>
            <person name="Qu L.H."/>
            <person name="Nelson D.R."/>
            <person name="Sanderfoot A.A."/>
            <person name="Spalding M.H."/>
            <person name="Kapitonov V.V."/>
            <person name="Ren Q."/>
            <person name="Ferris P."/>
            <person name="Lindquist E."/>
            <person name="Shapiro H."/>
            <person name="Lucas S.M."/>
            <person name="Grimwood J."/>
            <person name="Schmutz J."/>
            <person name="Cardol P."/>
            <person name="Cerutti H."/>
            <person name="Chanfreau G."/>
            <person name="Chen C.L."/>
            <person name="Cognat V."/>
            <person name="Croft M.T."/>
            <person name="Dent R."/>
            <person name="Dutcher S."/>
            <person name="Fernandez E."/>
            <person name="Fukuzawa H."/>
            <person name="Gonzalez-Ballester D."/>
            <person name="Gonzalez-Halphen D."/>
            <person name="Hallmann A."/>
            <person name="Hanikenne M."/>
            <person name="Hippler M."/>
            <person name="Inwood W."/>
            <person name="Jabbari K."/>
            <person name="Kalanon M."/>
            <person name="Kuras R."/>
            <person name="Lefebvre P.A."/>
            <person name="Lemaire S.D."/>
            <person name="Lobanov A.V."/>
            <person name="Lohr M."/>
            <person name="Manuell A."/>
            <person name="Meier I."/>
            <person name="Mets L."/>
            <person name="Mittag M."/>
            <person name="Mittelmeier T."/>
            <person name="Moroney J.V."/>
            <person name="Moseley J."/>
            <person name="Napoli C."/>
            <person name="Nedelcu A.M."/>
            <person name="Niyogi K."/>
            <person name="Novoselov S.V."/>
            <person name="Paulsen I.T."/>
            <person name="Pazour G."/>
            <person name="Purton S."/>
            <person name="Ral J.P."/>
            <person name="Riano-Pachon D.M."/>
            <person name="Riekhof W."/>
            <person name="Rymarquis L."/>
            <person name="Schroda M."/>
            <person name="Stern D."/>
            <person name="Umen J."/>
            <person name="Willows R."/>
            <person name="Wilson N."/>
            <person name="Zimmer S.L."/>
            <person name="Allmer J."/>
            <person name="Balk J."/>
            <person name="Bisova K."/>
            <person name="Chen C.J."/>
            <person name="Elias M."/>
            <person name="Gendler K."/>
            <person name="Hauser C."/>
            <person name="Lamb M.R."/>
            <person name="Ledford H."/>
            <person name="Long J.C."/>
            <person name="Minagawa J."/>
            <person name="Page M.D."/>
            <person name="Pan J."/>
            <person name="Pootakham W."/>
            <person name="Roje S."/>
            <person name="Rose A."/>
            <person name="Stahlberg E."/>
            <person name="Terauchi A.M."/>
            <person name="Yang P."/>
            <person name="Ball S."/>
            <person name="Bowler C."/>
            <person name="Dieckmann C.L."/>
            <person name="Gladyshev V.N."/>
            <person name="Green P."/>
            <person name="Jorgensen R."/>
            <person name="Mayfield S."/>
            <person name="Mueller-Roeber B."/>
            <person name="Rajamani S."/>
            <person name="Sayre R.T."/>
            <person name="Brokstein P."/>
            <person name="Dubchak I."/>
            <person name="Goodstein D."/>
            <person name="Hornick L."/>
            <person name="Huang Y.W."/>
            <person name="Jhaveri J."/>
            <person name="Luo Y."/>
            <person name="Martinez D."/>
            <person name="Ngau W.C."/>
            <person name="Otillar B."/>
            <person name="Poliakov A."/>
            <person name="Porter A."/>
            <person name="Szajkowski L."/>
            <person name="Werner G."/>
            <person name="Zhou K."/>
            <person name="Grigoriev I.V."/>
            <person name="Rokhsar D.S."/>
            <person name="Grossman A.R."/>
        </authorList>
    </citation>
    <scope>NUCLEOTIDE SEQUENCE [LARGE SCALE GENOMIC DNA]</scope>
    <source>
        <strain evidence="10">CC-503</strain>
    </source>
</reference>
<feature type="domain" description="LITAF" evidence="8">
    <location>
        <begin position="90"/>
        <end position="179"/>
    </location>
</feature>
<dbReference type="PANTHER" id="PTHR23292:SF6">
    <property type="entry name" value="FI16602P1-RELATED"/>
    <property type="match status" value="1"/>
</dbReference>
<evidence type="ECO:0000256" key="2">
    <source>
        <dbReference type="ARBA" id="ARBA00005975"/>
    </source>
</evidence>
<feature type="transmembrane region" description="Helical" evidence="7">
    <location>
        <begin position="132"/>
        <end position="155"/>
    </location>
</feature>
<evidence type="ECO:0000256" key="4">
    <source>
        <dbReference type="ARBA" id="ARBA00022833"/>
    </source>
</evidence>
<protein>
    <recommendedName>
        <fullName evidence="8">LITAF domain-containing protein</fullName>
    </recommendedName>
</protein>
<dbReference type="Pfam" id="PF10601">
    <property type="entry name" value="zf-LITAF-like"/>
    <property type="match status" value="1"/>
</dbReference>
<evidence type="ECO:0000256" key="5">
    <source>
        <dbReference type="ARBA" id="ARBA00023136"/>
    </source>
</evidence>
<sequence>MAGGAPDVGHQASYAAMPGGVPGASQPSAAYSQPSAPYPYPPPMAPGQYPTPAQHPYPPPQGQQVPGQLVYPQGSYVPGAAPGTMMMMVPAPAQPQALPHYWPGQSISVWCPHCQGQVDTRIMFNPDERSRLGTWLIAGGICLVGGIFGCCLIPFCVDGLKDCQHSCPKCNRYLGQHKMV</sequence>
<dbReference type="AlphaFoldDB" id="A0A2K3DJC6"/>
<keyword evidence="7" id="KW-1133">Transmembrane helix</keyword>
<feature type="compositionally biased region" description="Low complexity" evidence="6">
    <location>
        <begin position="23"/>
        <end position="35"/>
    </location>
</feature>
<gene>
    <name evidence="9" type="ORF">CHLRE_07g325711v5</name>
</gene>
<feature type="region of interest" description="Disordered" evidence="6">
    <location>
        <begin position="1"/>
        <end position="69"/>
    </location>
</feature>
<feature type="compositionally biased region" description="Pro residues" evidence="6">
    <location>
        <begin position="36"/>
        <end position="45"/>
    </location>
</feature>